<gene>
    <name evidence="2" type="ORF">Q7C36_000615</name>
</gene>
<proteinExistence type="predicted"/>
<evidence type="ECO:0000313" key="2">
    <source>
        <dbReference type="EMBL" id="KAK2868744.1"/>
    </source>
</evidence>
<accession>A0AA88TAM9</accession>
<dbReference type="EMBL" id="JAVHJS010000001">
    <property type="protein sequence ID" value="KAK2868744.1"/>
    <property type="molecule type" value="Genomic_DNA"/>
</dbReference>
<sequence>MDKSGQTSEEGHTQSRAGSMLQGEAPNLQKTITGPLRGLKDLTQSSRTTSKGLSLQIEEGDFSLRATLGSSKGSG</sequence>
<comment type="caution">
    <text evidence="2">The sequence shown here is derived from an EMBL/GenBank/DDBJ whole genome shotgun (WGS) entry which is preliminary data.</text>
</comment>
<organism evidence="2 3">
    <name type="scientific">Tachysurus vachellii</name>
    <name type="common">Darkbarbel catfish</name>
    <name type="synonym">Pelteobagrus vachellii</name>
    <dbReference type="NCBI Taxonomy" id="175792"/>
    <lineage>
        <taxon>Eukaryota</taxon>
        <taxon>Metazoa</taxon>
        <taxon>Chordata</taxon>
        <taxon>Craniata</taxon>
        <taxon>Vertebrata</taxon>
        <taxon>Euteleostomi</taxon>
        <taxon>Actinopterygii</taxon>
        <taxon>Neopterygii</taxon>
        <taxon>Teleostei</taxon>
        <taxon>Ostariophysi</taxon>
        <taxon>Siluriformes</taxon>
        <taxon>Bagridae</taxon>
        <taxon>Tachysurus</taxon>
    </lineage>
</organism>
<feature type="compositionally biased region" description="Basic and acidic residues" evidence="1">
    <location>
        <begin position="1"/>
        <end position="13"/>
    </location>
</feature>
<keyword evidence="3" id="KW-1185">Reference proteome</keyword>
<feature type="compositionally biased region" description="Polar residues" evidence="1">
    <location>
        <begin position="42"/>
        <end position="53"/>
    </location>
</feature>
<dbReference type="Proteomes" id="UP001187315">
    <property type="component" value="Unassembled WGS sequence"/>
</dbReference>
<evidence type="ECO:0000256" key="1">
    <source>
        <dbReference type="SAM" id="MobiDB-lite"/>
    </source>
</evidence>
<dbReference type="AlphaFoldDB" id="A0AA88TAM9"/>
<protein>
    <submittedName>
        <fullName evidence="2">Uncharacterized protein</fullName>
    </submittedName>
</protein>
<evidence type="ECO:0000313" key="3">
    <source>
        <dbReference type="Proteomes" id="UP001187315"/>
    </source>
</evidence>
<reference evidence="2" key="1">
    <citation type="submission" date="2023-08" db="EMBL/GenBank/DDBJ databases">
        <title>Pelteobagrus vachellii genome.</title>
        <authorList>
            <person name="Liu H."/>
        </authorList>
    </citation>
    <scope>NUCLEOTIDE SEQUENCE</scope>
    <source>
        <strain evidence="2">PRFRI_2022a</strain>
        <tissue evidence="2">Muscle</tissue>
    </source>
</reference>
<feature type="region of interest" description="Disordered" evidence="1">
    <location>
        <begin position="1"/>
        <end position="54"/>
    </location>
</feature>
<name>A0AA88TAM9_TACVA</name>